<dbReference type="GO" id="GO:0046872">
    <property type="term" value="F:metal ion binding"/>
    <property type="evidence" value="ECO:0007669"/>
    <property type="project" value="UniProtKB-KW"/>
</dbReference>
<dbReference type="PANTHER" id="PTHR31118:SF32">
    <property type="entry name" value="KYNURENINE FORMAMIDASE"/>
    <property type="match status" value="1"/>
</dbReference>
<dbReference type="InterPro" id="IPR007325">
    <property type="entry name" value="KFase/CYL"/>
</dbReference>
<dbReference type="InterPro" id="IPR037175">
    <property type="entry name" value="KFase_sf"/>
</dbReference>
<sequence length="214" mass="23584">MQPKHPKLWIDASITLDEGTVVWPGDPGVEITPVRQIRDGAAYNLSSISMSLHTGTHLDAPRHYFELGLSVDRVPLDLLIGPVQVIELPGGEPVTLQTFMKCRIGTCKRLILKTNTAGLPPAGKFNRDYRYITPEAGQYLVEKEIGLVGIDSPSIGPIEPDAYDVHHCLLDAGIWILEGLDLSMITPGMYDLICLPMKIRNGDGAPVRIVLRRR</sequence>
<evidence type="ECO:0000256" key="8">
    <source>
        <dbReference type="ARBA" id="ARBA00022833"/>
    </source>
</evidence>
<evidence type="ECO:0000256" key="5">
    <source>
        <dbReference type="ARBA" id="ARBA00014889"/>
    </source>
</evidence>
<comment type="cofactor">
    <cofactor evidence="1">
        <name>Zn(2+)</name>
        <dbReference type="ChEBI" id="CHEBI:29105"/>
    </cofactor>
</comment>
<proteinExistence type="predicted"/>
<reference evidence="12" key="1">
    <citation type="submission" date="2024-06" db="EMBL/GenBank/DDBJ databases">
        <title>A Novel Isolate, Dehalogenimonas sp. Strain 4OHTPN, Dechlorinates Aromatic 4 Hydroxy chlorothalonil by a Novel Reductive Dehalogenase.</title>
        <authorList>
            <person name="Liu G."/>
        </authorList>
    </citation>
    <scope>NUCLEOTIDE SEQUENCE</scope>
    <source>
        <strain evidence="12">4OHTPN</strain>
    </source>
</reference>
<dbReference type="AlphaFoldDB" id="A0AAU8G7Q1"/>
<keyword evidence="9" id="KW-0823">Tryptophan catabolism</keyword>
<gene>
    <name evidence="12" type="ORF">ABV300_07000</name>
</gene>
<evidence type="ECO:0000256" key="2">
    <source>
        <dbReference type="ARBA" id="ARBA00002204"/>
    </source>
</evidence>
<keyword evidence="7 12" id="KW-0378">Hydrolase</keyword>
<comment type="subunit">
    <text evidence="3">Homodimer.</text>
</comment>
<comment type="pathway">
    <text evidence="11">Amino-acid degradation; L-tryptophan degradation via kynurenine pathway; L-kynurenine from L-tryptophan: step 2/2.</text>
</comment>
<dbReference type="FunFam" id="3.50.30.50:FF:000001">
    <property type="entry name" value="Kynurenine formamidase"/>
    <property type="match status" value="1"/>
</dbReference>
<dbReference type="EC" id="3.5.1.9" evidence="4"/>
<evidence type="ECO:0000256" key="3">
    <source>
        <dbReference type="ARBA" id="ARBA00011738"/>
    </source>
</evidence>
<evidence type="ECO:0000256" key="11">
    <source>
        <dbReference type="ARBA" id="ARBA00060547"/>
    </source>
</evidence>
<keyword evidence="8" id="KW-0862">Zinc</keyword>
<keyword evidence="6" id="KW-0479">Metal-binding</keyword>
<dbReference type="GO" id="GO:0019441">
    <property type="term" value="P:L-tryptophan catabolic process to kynurenine"/>
    <property type="evidence" value="ECO:0007669"/>
    <property type="project" value="InterPro"/>
</dbReference>
<comment type="function">
    <text evidence="2">Catalyzes the hydrolysis of N-formyl-L-kynurenine to L-kynurenine, the second step in the kynurenine pathway of tryptophan degradation.</text>
</comment>
<evidence type="ECO:0000256" key="9">
    <source>
        <dbReference type="ARBA" id="ARBA00023079"/>
    </source>
</evidence>
<evidence type="ECO:0000256" key="7">
    <source>
        <dbReference type="ARBA" id="ARBA00022801"/>
    </source>
</evidence>
<evidence type="ECO:0000256" key="6">
    <source>
        <dbReference type="ARBA" id="ARBA00022723"/>
    </source>
</evidence>
<dbReference type="RefSeq" id="WP_353714163.1">
    <property type="nucleotide sequence ID" value="NZ_CP159307.1"/>
</dbReference>
<protein>
    <recommendedName>
        <fullName evidence="5">Kynurenine formamidase</fullName>
        <ecNumber evidence="4">3.5.1.9</ecNumber>
    </recommendedName>
</protein>
<evidence type="ECO:0000313" key="12">
    <source>
        <dbReference type="EMBL" id="XCH32898.1"/>
    </source>
</evidence>
<evidence type="ECO:0000256" key="4">
    <source>
        <dbReference type="ARBA" id="ARBA00012930"/>
    </source>
</evidence>
<dbReference type="Pfam" id="PF04199">
    <property type="entry name" value="Cyclase"/>
    <property type="match status" value="1"/>
</dbReference>
<organism evidence="12">
    <name type="scientific">Dehalogenimonas sp. 4OHTPN</name>
    <dbReference type="NCBI Taxonomy" id="3166643"/>
    <lineage>
        <taxon>Bacteria</taxon>
        <taxon>Bacillati</taxon>
        <taxon>Chloroflexota</taxon>
        <taxon>Dehalococcoidia</taxon>
        <taxon>Dehalococcoidales</taxon>
        <taxon>Dehalococcoidaceae</taxon>
        <taxon>Dehalogenimonas</taxon>
    </lineage>
</organism>
<comment type="catalytic activity">
    <reaction evidence="10">
        <text>N-formyl-L-kynurenine + H2O = L-kynurenine + formate + H(+)</text>
        <dbReference type="Rhea" id="RHEA:13009"/>
        <dbReference type="ChEBI" id="CHEBI:15377"/>
        <dbReference type="ChEBI" id="CHEBI:15378"/>
        <dbReference type="ChEBI" id="CHEBI:15740"/>
        <dbReference type="ChEBI" id="CHEBI:57959"/>
        <dbReference type="ChEBI" id="CHEBI:58629"/>
        <dbReference type="EC" id="3.5.1.9"/>
    </reaction>
</comment>
<name>A0AAU8G7Q1_9CHLR</name>
<dbReference type="EMBL" id="CP159307">
    <property type="protein sequence ID" value="XCH32898.1"/>
    <property type="molecule type" value="Genomic_DNA"/>
</dbReference>
<dbReference type="Gene3D" id="3.50.30.50">
    <property type="entry name" value="Putative cyclase"/>
    <property type="match status" value="1"/>
</dbReference>
<evidence type="ECO:0000256" key="10">
    <source>
        <dbReference type="ARBA" id="ARBA00048496"/>
    </source>
</evidence>
<dbReference type="GO" id="GO:0004061">
    <property type="term" value="F:arylformamidase activity"/>
    <property type="evidence" value="ECO:0007669"/>
    <property type="project" value="UniProtKB-EC"/>
</dbReference>
<dbReference type="PANTHER" id="PTHR31118">
    <property type="entry name" value="CYCLASE-LIKE PROTEIN 2"/>
    <property type="match status" value="1"/>
</dbReference>
<dbReference type="SUPFAM" id="SSF102198">
    <property type="entry name" value="Putative cyclase"/>
    <property type="match status" value="1"/>
</dbReference>
<evidence type="ECO:0000256" key="1">
    <source>
        <dbReference type="ARBA" id="ARBA00001947"/>
    </source>
</evidence>
<accession>A0AAU8G7Q1</accession>